<comment type="caution">
    <text evidence="1">The sequence shown here is derived from an EMBL/GenBank/DDBJ whole genome shotgun (WGS) entry which is preliminary data.</text>
</comment>
<accession>A0A037ZLW3</accession>
<evidence type="ECO:0000313" key="2">
    <source>
        <dbReference type="Proteomes" id="UP000026249"/>
    </source>
</evidence>
<proteinExistence type="predicted"/>
<dbReference type="Proteomes" id="UP000026249">
    <property type="component" value="Unassembled WGS sequence"/>
</dbReference>
<sequence length="821" mass="90116">MTIVATDITTQILWQSWPQGAALNRWNVTPVEETPFPGKPMQMSDKVTYEFENGWVDTGDLPCRRALRNMLPGRKIACATEGFTEIYVGGDTPEVDYGDFCHIPMLRVRYARVRLQSASAQRLALQLKTAGGVHVWLDDRPVCVFEPFRRNVQQTHTFTVDAPAGEALLTVRFEDLHERDTNYGFELTLLQGNDLQTGLEATGVSAADISSALEVLDGLRTDAVFHEAGTVRITSDNIGPIPVNLCWGEQTGVLSADNPFFDVLVPAGCTVMAFGTTMGPLRLSRSIGTTVLGGQGRINGHDFTTRRQQFLQVADCGDDIAGVLAALDAGTFGAKHHAALDDALEYVERRKDCADFRMMSLLWIWARHAETLPTDQRDRLRAAILGFRYWMDEPGNDVMWFWSENHVLCFHIAQFLAGQMFPDQKFTNSGKSGYTQRERGAERLHYWFDAIDEHGLAEWNSAAYYPINYRALAALVSLSGDSVLTKRARGLLDQISAMVALHTSGGVPAGSQGRIYEKELLAGPMTELGAVAALLFGGGHVPGKDAAAVMLALSGYVPPPGLRGLAYPAANSVVRAQYAQGLHPGQLSLWKSADVQLSSVQDHKPGTDGHQQHVVDMQFAADPLARIWVNQPGDLKTWGSKRPSYWAGNARMPRVAQHGRVVLLHFTPGPDDIPFSHLFVPTNRLDEVEIGDQWVFVRCGQGYGAIYGTAPLLATETGVYAGHEWRQFGRHQGWAIVAGDTTQDGGFDQFRAMCHAMQPNWRHGVLTLKTPDGPLQLAQHGSADLDGAALDIPPEGRSKVPHVSISGGAYVPWTQLQDNQE</sequence>
<protein>
    <submittedName>
        <fullName evidence="1">Uncharacterized protein</fullName>
    </submittedName>
</protein>
<dbReference type="EMBL" id="JFKE01000001">
    <property type="protein sequence ID" value="KAJ57094.1"/>
    <property type="molecule type" value="Genomic_DNA"/>
</dbReference>
<name>A0A037ZLW3_9RHOB</name>
<organism evidence="1 2">
    <name type="scientific">Actibacterium mucosum KCTC 23349</name>
    <dbReference type="NCBI Taxonomy" id="1454373"/>
    <lineage>
        <taxon>Bacteria</taxon>
        <taxon>Pseudomonadati</taxon>
        <taxon>Pseudomonadota</taxon>
        <taxon>Alphaproteobacteria</taxon>
        <taxon>Rhodobacterales</taxon>
        <taxon>Roseobacteraceae</taxon>
        <taxon>Actibacterium</taxon>
    </lineage>
</organism>
<gene>
    <name evidence="1" type="ORF">ACMU_00975</name>
</gene>
<dbReference type="RefSeq" id="WP_035255320.1">
    <property type="nucleotide sequence ID" value="NZ_JFKE01000001.1"/>
</dbReference>
<reference evidence="1 2" key="1">
    <citation type="submission" date="2014-03" db="EMBL/GenBank/DDBJ databases">
        <title>Draft Genome Sequence of Actibacterium mucosum KCTC 23349, a Marine Alphaproteobacterium with Complex Ionic Requirements Isolated from Mediterranean Seawater at Malvarrosa Beach, Valencia, Spain.</title>
        <authorList>
            <person name="Arahal D.R."/>
            <person name="Shao Z."/>
            <person name="Lai Q."/>
            <person name="Pujalte M.J."/>
        </authorList>
    </citation>
    <scope>NUCLEOTIDE SEQUENCE [LARGE SCALE GENOMIC DNA]</scope>
    <source>
        <strain evidence="1 2">KCTC 23349</strain>
    </source>
</reference>
<keyword evidence="2" id="KW-1185">Reference proteome</keyword>
<dbReference type="STRING" id="1454373.ACMU_00975"/>
<dbReference type="OrthoDB" id="1029638at2"/>
<evidence type="ECO:0000313" key="1">
    <source>
        <dbReference type="EMBL" id="KAJ57094.1"/>
    </source>
</evidence>
<dbReference type="AlphaFoldDB" id="A0A037ZLW3"/>